<keyword evidence="12" id="KW-0411">Iron-sulfur</keyword>
<dbReference type="PANTHER" id="PTHR11472:SF41">
    <property type="entry name" value="ATP-DEPENDENT DNA HELICASE DDX11-RELATED"/>
    <property type="match status" value="1"/>
</dbReference>
<comment type="catalytic activity">
    <reaction evidence="21">
        <text>ATP + H2O = ADP + phosphate + H(+)</text>
        <dbReference type="Rhea" id="RHEA:13065"/>
        <dbReference type="ChEBI" id="CHEBI:15377"/>
        <dbReference type="ChEBI" id="CHEBI:15378"/>
        <dbReference type="ChEBI" id="CHEBI:30616"/>
        <dbReference type="ChEBI" id="CHEBI:43474"/>
        <dbReference type="ChEBI" id="CHEBI:456216"/>
        <dbReference type="EC" id="5.6.2.3"/>
    </reaction>
</comment>
<dbReference type="GO" id="GO:0006139">
    <property type="term" value="P:nucleobase-containing compound metabolic process"/>
    <property type="evidence" value="ECO:0007669"/>
    <property type="project" value="InterPro"/>
</dbReference>
<organism evidence="24 25">
    <name type="scientific">Ambispora gerdemannii</name>
    <dbReference type="NCBI Taxonomy" id="144530"/>
    <lineage>
        <taxon>Eukaryota</taxon>
        <taxon>Fungi</taxon>
        <taxon>Fungi incertae sedis</taxon>
        <taxon>Mucoromycota</taxon>
        <taxon>Glomeromycotina</taxon>
        <taxon>Glomeromycetes</taxon>
        <taxon>Archaeosporales</taxon>
        <taxon>Ambisporaceae</taxon>
        <taxon>Ambispora</taxon>
    </lineage>
</organism>
<evidence type="ECO:0000256" key="5">
    <source>
        <dbReference type="ARBA" id="ARBA00017386"/>
    </source>
</evidence>
<accession>A0A9N9H247</accession>
<dbReference type="InterPro" id="IPR006554">
    <property type="entry name" value="Helicase-like_DEXD_c2"/>
</dbReference>
<sequence length="854" mass="98567">MNQLSEQKDLQFRLPTPMDCSEFQFPFEPYSIQYEFMQKLYTAIEKGQVAIFESPTGTGKSLNLICGALKWLNDNASRHENPLGSNVERDTASNEPLWVLEYHREQIREREKQKKQELANRIRRIRERELAQRKTSSSSFLSRKKMKIKHENELHPINNNNNENEEAPEEFALDDYNSDDGDNKNESNNNFGENYSAEVKELLARFQDNQEFELGDEKIYYCSRTHSQLAQFIQEIRKTSYADELKSVSLGSRKNLCINEEVQKLKNAARMNEQCMEMQKPNTKSDKKCPYFSKIGKSRMLDFRDHVLALVRNIEELVEVGQKLETCPYYGTRKSIKQSQIVTLPYNLLLSKSTRESTGISLKNNIVIIDEAHNLAETITAVHTVSVDHSQISRAQLQLTKYLERYKRRLKGKNIVYIRQILALLDALTKCLNQWTKSCENKESCEEIKMVNEFVHNLNIDNLNLFKLEKYLKRSNLARKLNGFIDKTEFHEVKIHPRNDDVNNYFSSIPCLNQIEKFFMSLTNGDIDGRVILGFMPIAGTSKYQPYVKYLLLNPSNQFKDIVMEARSVILAGGTMEPVKDLIDQLFPYLPPEKIDRFSCGHVIPKENLLTLAVSNGPAGMPMEFTFEHRTDEKLIDQLGQTISNLCNIIPDGVVCFFGSYAYLEKVYLRWQQNNTLERIQKRKRIFCEPRQSNEVDKTLRDYSAHIHSTPTGSKNGGALLFCVVGGKMSEGINFADRLGRGVLMVGLPFANMNSAALKEKMKYIDQKRQDIRSGNLHSSGKEYYENLCMRSVNQSIGRAIRHKSDYATIVLIDRRFSTPRIRQKLPVWIGENVMECPKFGVAIVLNFVLHMIL</sequence>
<dbReference type="InterPro" id="IPR010614">
    <property type="entry name" value="RAD3-like_helicase_DEAD"/>
</dbReference>
<comment type="function">
    <text evidence="20">ATP-dependent DNA helicase important for chromosome transmission and normal cell cycle progression in G(2)/M. May have a role in changing DNA topology to allow the loading of proteins involved in maintaining sister chromatid cohesion in the vicinity of the centromeres. Has a specific role in chromosome segregation during meiosis II.</text>
</comment>
<evidence type="ECO:0000256" key="13">
    <source>
        <dbReference type="ARBA" id="ARBA00023235"/>
    </source>
</evidence>
<keyword evidence="11" id="KW-0408">Iron</keyword>
<keyword evidence="15" id="KW-0131">Cell cycle</keyword>
<evidence type="ECO:0000256" key="12">
    <source>
        <dbReference type="ARBA" id="ARBA00023014"/>
    </source>
</evidence>
<evidence type="ECO:0000256" key="16">
    <source>
        <dbReference type="ARBA" id="ARBA00029709"/>
    </source>
</evidence>
<evidence type="ECO:0000256" key="17">
    <source>
        <dbReference type="ARBA" id="ARBA00044969"/>
    </source>
</evidence>
<dbReference type="InterPro" id="IPR027417">
    <property type="entry name" value="P-loop_NTPase"/>
</dbReference>
<evidence type="ECO:0000256" key="19">
    <source>
        <dbReference type="ARBA" id="ARBA00045008"/>
    </source>
</evidence>
<dbReference type="SMART" id="SM00488">
    <property type="entry name" value="DEXDc2"/>
    <property type="match status" value="1"/>
</dbReference>
<evidence type="ECO:0000313" key="25">
    <source>
        <dbReference type="Proteomes" id="UP000789831"/>
    </source>
</evidence>
<dbReference type="InterPro" id="IPR006555">
    <property type="entry name" value="ATP-dep_Helicase_C"/>
</dbReference>
<evidence type="ECO:0000256" key="4">
    <source>
        <dbReference type="ARBA" id="ARBA00016387"/>
    </source>
</evidence>
<dbReference type="GO" id="GO:0051536">
    <property type="term" value="F:iron-sulfur cluster binding"/>
    <property type="evidence" value="ECO:0007669"/>
    <property type="project" value="UniProtKB-KW"/>
</dbReference>
<evidence type="ECO:0000256" key="20">
    <source>
        <dbReference type="ARBA" id="ARBA00045702"/>
    </source>
</evidence>
<dbReference type="NCBIfam" id="TIGR00604">
    <property type="entry name" value="rad3"/>
    <property type="match status" value="1"/>
</dbReference>
<keyword evidence="14" id="KW-0539">Nucleus</keyword>
<dbReference type="PROSITE" id="PS51193">
    <property type="entry name" value="HELICASE_ATP_BIND_2"/>
    <property type="match status" value="1"/>
</dbReference>
<keyword evidence="25" id="KW-1185">Reference proteome</keyword>
<name>A0A9N9H247_9GLOM</name>
<evidence type="ECO:0000256" key="9">
    <source>
        <dbReference type="ARBA" id="ARBA00022806"/>
    </source>
</evidence>
<dbReference type="GO" id="GO:0046872">
    <property type="term" value="F:metal ion binding"/>
    <property type="evidence" value="ECO:0007669"/>
    <property type="project" value="UniProtKB-KW"/>
</dbReference>
<dbReference type="GO" id="GO:0034085">
    <property type="term" value="P:establishment of sister chromatid cohesion"/>
    <property type="evidence" value="ECO:0007669"/>
    <property type="project" value="TreeGrafter"/>
</dbReference>
<evidence type="ECO:0000256" key="18">
    <source>
        <dbReference type="ARBA" id="ARBA00044998"/>
    </source>
</evidence>
<comment type="subcellular location">
    <subcellularLocation>
        <location evidence="2">Nucleus</location>
    </subcellularLocation>
</comment>
<dbReference type="SMART" id="SM00491">
    <property type="entry name" value="HELICc2"/>
    <property type="match status" value="1"/>
</dbReference>
<dbReference type="InterPro" id="IPR013020">
    <property type="entry name" value="Rad3/Chl1-like"/>
</dbReference>
<comment type="caution">
    <text evidence="24">The sequence shown here is derived from an EMBL/GenBank/DDBJ whole genome shotgun (WGS) entry which is preliminary data.</text>
</comment>
<dbReference type="FunFam" id="3.40.50.300:FF:001372">
    <property type="entry name" value="ATP-dependent DNA helicase chl1"/>
    <property type="match status" value="1"/>
</dbReference>
<dbReference type="SUPFAM" id="SSF52540">
    <property type="entry name" value="P-loop containing nucleoside triphosphate hydrolases"/>
    <property type="match status" value="1"/>
</dbReference>
<dbReference type="Pfam" id="PF06733">
    <property type="entry name" value="DEAD_2"/>
    <property type="match status" value="1"/>
</dbReference>
<keyword evidence="9" id="KW-0347">Helicase</keyword>
<dbReference type="Pfam" id="PF13307">
    <property type="entry name" value="Helicase_C_2"/>
    <property type="match status" value="1"/>
</dbReference>
<evidence type="ECO:0000256" key="22">
    <source>
        <dbReference type="SAM" id="MobiDB-lite"/>
    </source>
</evidence>
<keyword evidence="6" id="KW-0479">Metal-binding</keyword>
<evidence type="ECO:0000256" key="2">
    <source>
        <dbReference type="ARBA" id="ARBA00004123"/>
    </source>
</evidence>
<keyword evidence="8" id="KW-0378">Hydrolase</keyword>
<evidence type="ECO:0000256" key="15">
    <source>
        <dbReference type="ARBA" id="ARBA00023306"/>
    </source>
</evidence>
<keyword evidence="13" id="KW-0413">Isomerase</keyword>
<evidence type="ECO:0000256" key="11">
    <source>
        <dbReference type="ARBA" id="ARBA00023004"/>
    </source>
</evidence>
<gene>
    <name evidence="24" type="ORF">AGERDE_LOCUS11005</name>
</gene>
<evidence type="ECO:0000256" key="14">
    <source>
        <dbReference type="ARBA" id="ARBA00023242"/>
    </source>
</evidence>
<protein>
    <recommendedName>
        <fullName evidence="5">ATP-dependent DNA helicase CHL1</fullName>
        <ecNumber evidence="17">5.6.2.3</ecNumber>
    </recommendedName>
    <alternativeName>
        <fullName evidence="4">ATP-dependent DNA helicase chl1</fullName>
    </alternativeName>
    <alternativeName>
        <fullName evidence="16">Chromosome loss protein 1</fullName>
    </alternativeName>
    <alternativeName>
        <fullName evidence="18 19">DNA 5'-3' helicase CHL1</fullName>
    </alternativeName>
</protein>
<dbReference type="GO" id="GO:0005524">
    <property type="term" value="F:ATP binding"/>
    <property type="evidence" value="ECO:0007669"/>
    <property type="project" value="UniProtKB-KW"/>
</dbReference>
<dbReference type="InterPro" id="IPR045028">
    <property type="entry name" value="DinG/Rad3-like"/>
</dbReference>
<keyword evidence="10" id="KW-0067">ATP-binding</keyword>
<evidence type="ECO:0000256" key="10">
    <source>
        <dbReference type="ARBA" id="ARBA00022840"/>
    </source>
</evidence>
<feature type="region of interest" description="Disordered" evidence="22">
    <location>
        <begin position="173"/>
        <end position="192"/>
    </location>
</feature>
<dbReference type="AlphaFoldDB" id="A0A9N9H247"/>
<evidence type="ECO:0000256" key="3">
    <source>
        <dbReference type="ARBA" id="ARBA00008435"/>
    </source>
</evidence>
<proteinExistence type="inferred from homology"/>
<dbReference type="PANTHER" id="PTHR11472">
    <property type="entry name" value="DNA REPAIR DEAD HELICASE RAD3/XP-D SUBFAMILY MEMBER"/>
    <property type="match status" value="1"/>
</dbReference>
<dbReference type="InterPro" id="IPR014013">
    <property type="entry name" value="Helic_SF1/SF2_ATP-bd_DinG/Rad3"/>
</dbReference>
<dbReference type="EMBL" id="CAJVPL010004006">
    <property type="protein sequence ID" value="CAG8641737.1"/>
    <property type="molecule type" value="Genomic_DNA"/>
</dbReference>
<reference evidence="24" key="1">
    <citation type="submission" date="2021-06" db="EMBL/GenBank/DDBJ databases">
        <authorList>
            <person name="Kallberg Y."/>
            <person name="Tangrot J."/>
            <person name="Rosling A."/>
        </authorList>
    </citation>
    <scope>NUCLEOTIDE SEQUENCE</scope>
    <source>
        <strain evidence="24">MT106</strain>
    </source>
</reference>
<evidence type="ECO:0000256" key="8">
    <source>
        <dbReference type="ARBA" id="ARBA00022801"/>
    </source>
</evidence>
<evidence type="ECO:0000256" key="7">
    <source>
        <dbReference type="ARBA" id="ARBA00022741"/>
    </source>
</evidence>
<dbReference type="GO" id="GO:0043139">
    <property type="term" value="F:5'-3' DNA helicase activity"/>
    <property type="evidence" value="ECO:0007669"/>
    <property type="project" value="UniProtKB-EC"/>
</dbReference>
<dbReference type="Proteomes" id="UP000789831">
    <property type="component" value="Unassembled WGS sequence"/>
</dbReference>
<dbReference type="OrthoDB" id="267079at2759"/>
<keyword evidence="7" id="KW-0547">Nucleotide-binding</keyword>
<evidence type="ECO:0000256" key="6">
    <source>
        <dbReference type="ARBA" id="ARBA00022723"/>
    </source>
</evidence>
<dbReference type="GO" id="GO:0016818">
    <property type="term" value="F:hydrolase activity, acting on acid anhydrides, in phosphorus-containing anhydrides"/>
    <property type="evidence" value="ECO:0007669"/>
    <property type="project" value="InterPro"/>
</dbReference>
<dbReference type="CDD" id="cd18788">
    <property type="entry name" value="SF2_C_XPD"/>
    <property type="match status" value="1"/>
</dbReference>
<evidence type="ECO:0000313" key="24">
    <source>
        <dbReference type="EMBL" id="CAG8641737.1"/>
    </source>
</evidence>
<comment type="similarity">
    <text evidence="3">Belongs to the DEAD box helicase family. DEAH subfamily. DDX11/CHL1 sub-subfamily.</text>
</comment>
<evidence type="ECO:0000259" key="23">
    <source>
        <dbReference type="PROSITE" id="PS51193"/>
    </source>
</evidence>
<dbReference type="EC" id="5.6.2.3" evidence="17"/>
<dbReference type="GO" id="GO:0003677">
    <property type="term" value="F:DNA binding"/>
    <property type="evidence" value="ECO:0007669"/>
    <property type="project" value="InterPro"/>
</dbReference>
<feature type="region of interest" description="Disordered" evidence="22">
    <location>
        <begin position="130"/>
        <end position="166"/>
    </location>
</feature>
<dbReference type="Gene3D" id="3.40.50.300">
    <property type="entry name" value="P-loop containing nucleotide triphosphate hydrolases"/>
    <property type="match status" value="3"/>
</dbReference>
<feature type="domain" description="Helicase ATP-binding" evidence="23">
    <location>
        <begin position="19"/>
        <end position="422"/>
    </location>
</feature>
<comment type="cofactor">
    <cofactor evidence="1">
        <name>[4Fe-4S] cluster</name>
        <dbReference type="ChEBI" id="CHEBI:49883"/>
    </cofactor>
</comment>
<dbReference type="GO" id="GO:0005634">
    <property type="term" value="C:nucleus"/>
    <property type="evidence" value="ECO:0007669"/>
    <property type="project" value="UniProtKB-SubCell"/>
</dbReference>
<evidence type="ECO:0000256" key="1">
    <source>
        <dbReference type="ARBA" id="ARBA00001966"/>
    </source>
</evidence>
<evidence type="ECO:0000256" key="21">
    <source>
        <dbReference type="ARBA" id="ARBA00048954"/>
    </source>
</evidence>